<feature type="domain" description="Alpha-L-arabinofuranosidase B arabinose-binding" evidence="1">
    <location>
        <begin position="14"/>
        <end position="137"/>
    </location>
</feature>
<dbReference type="Gene3D" id="2.80.10.50">
    <property type="match status" value="1"/>
</dbReference>
<dbReference type="GO" id="GO:0046373">
    <property type="term" value="P:L-arabinose metabolic process"/>
    <property type="evidence" value="ECO:0007669"/>
    <property type="project" value="InterPro"/>
</dbReference>
<accession>A0A0D3L0S1</accession>
<dbReference type="RefSeq" id="XP_005772734.1">
    <property type="nucleotide sequence ID" value="XM_005772677.1"/>
</dbReference>
<proteinExistence type="predicted"/>
<dbReference type="EnsemblProtists" id="EOD20305">
    <property type="protein sequence ID" value="EOD20305"/>
    <property type="gene ID" value="EMIHUDRAFT_369165"/>
</dbReference>
<dbReference type="GeneID" id="17286876"/>
<dbReference type="Pfam" id="PF05270">
    <property type="entry name" value="AbfB"/>
    <property type="match status" value="1"/>
</dbReference>
<dbReference type="GO" id="GO:0046556">
    <property type="term" value="F:alpha-L-arabinofuranosidase activity"/>
    <property type="evidence" value="ECO:0007669"/>
    <property type="project" value="InterPro"/>
</dbReference>
<dbReference type="AlphaFoldDB" id="A0A0D3L0S1"/>
<dbReference type="eggNOG" id="ENOG502SF4X">
    <property type="taxonomic scope" value="Eukaryota"/>
</dbReference>
<reference evidence="2" key="2">
    <citation type="submission" date="2024-10" db="UniProtKB">
        <authorList>
            <consortium name="EnsemblProtists"/>
        </authorList>
    </citation>
    <scope>IDENTIFICATION</scope>
</reference>
<dbReference type="KEGG" id="ehx:EMIHUDRAFT_369165"/>
<dbReference type="RefSeq" id="XP_005794035.1">
    <property type="nucleotide sequence ID" value="XM_005793978.1"/>
</dbReference>
<sequence length="143" mass="15928">MVQGHASVWVSQNYSARKWKIVSDETVKIEEGAGSAFRVVPGLTGEKGTVSFEDAARPGRYLRHAGYAMRCHSSSHGGPFALDATFRPRPALTGEPGFVSYESVNFPSRYISHRGFHLRIEHAEDSTLHRNDASFRIETSARY</sequence>
<keyword evidence="3" id="KW-1185">Reference proteome</keyword>
<organism evidence="2 3">
    <name type="scientific">Emiliania huxleyi (strain CCMP1516)</name>
    <dbReference type="NCBI Taxonomy" id="280463"/>
    <lineage>
        <taxon>Eukaryota</taxon>
        <taxon>Haptista</taxon>
        <taxon>Haptophyta</taxon>
        <taxon>Prymnesiophyceae</taxon>
        <taxon>Isochrysidales</taxon>
        <taxon>Noelaerhabdaceae</taxon>
        <taxon>Emiliania</taxon>
    </lineage>
</organism>
<name>A0A0D3L0S1_EMIH1</name>
<protein>
    <recommendedName>
        <fullName evidence="1">Alpha-L-arabinofuranosidase B arabinose-binding domain-containing protein</fullName>
    </recommendedName>
</protein>
<dbReference type="Proteomes" id="UP000013827">
    <property type="component" value="Unassembled WGS sequence"/>
</dbReference>
<dbReference type="GeneID" id="17265851"/>
<evidence type="ECO:0000313" key="2">
    <source>
        <dbReference type="EnsemblProtists" id="EOD41606"/>
    </source>
</evidence>
<evidence type="ECO:0000259" key="1">
    <source>
        <dbReference type="Pfam" id="PF05270"/>
    </source>
</evidence>
<reference evidence="3" key="1">
    <citation type="journal article" date="2013" name="Nature">
        <title>Pan genome of the phytoplankton Emiliania underpins its global distribution.</title>
        <authorList>
            <person name="Read B.A."/>
            <person name="Kegel J."/>
            <person name="Klute M.J."/>
            <person name="Kuo A."/>
            <person name="Lefebvre S.C."/>
            <person name="Maumus F."/>
            <person name="Mayer C."/>
            <person name="Miller J."/>
            <person name="Monier A."/>
            <person name="Salamov A."/>
            <person name="Young J."/>
            <person name="Aguilar M."/>
            <person name="Claverie J.M."/>
            <person name="Frickenhaus S."/>
            <person name="Gonzalez K."/>
            <person name="Herman E.K."/>
            <person name="Lin Y.C."/>
            <person name="Napier J."/>
            <person name="Ogata H."/>
            <person name="Sarno A.F."/>
            <person name="Shmutz J."/>
            <person name="Schroeder D."/>
            <person name="de Vargas C."/>
            <person name="Verret F."/>
            <person name="von Dassow P."/>
            <person name="Valentin K."/>
            <person name="Van de Peer Y."/>
            <person name="Wheeler G."/>
            <person name="Dacks J.B."/>
            <person name="Delwiche C.F."/>
            <person name="Dyhrman S.T."/>
            <person name="Glockner G."/>
            <person name="John U."/>
            <person name="Richards T."/>
            <person name="Worden A.Z."/>
            <person name="Zhang X."/>
            <person name="Grigoriev I.V."/>
            <person name="Allen A.E."/>
            <person name="Bidle K."/>
            <person name="Borodovsky M."/>
            <person name="Bowler C."/>
            <person name="Brownlee C."/>
            <person name="Cock J.M."/>
            <person name="Elias M."/>
            <person name="Gladyshev V.N."/>
            <person name="Groth M."/>
            <person name="Guda C."/>
            <person name="Hadaegh A."/>
            <person name="Iglesias-Rodriguez M.D."/>
            <person name="Jenkins J."/>
            <person name="Jones B.M."/>
            <person name="Lawson T."/>
            <person name="Leese F."/>
            <person name="Lindquist E."/>
            <person name="Lobanov A."/>
            <person name="Lomsadze A."/>
            <person name="Malik S.B."/>
            <person name="Marsh M.E."/>
            <person name="Mackinder L."/>
            <person name="Mock T."/>
            <person name="Mueller-Roeber B."/>
            <person name="Pagarete A."/>
            <person name="Parker M."/>
            <person name="Probert I."/>
            <person name="Quesneville H."/>
            <person name="Raines C."/>
            <person name="Rensing S.A."/>
            <person name="Riano-Pachon D.M."/>
            <person name="Richier S."/>
            <person name="Rokitta S."/>
            <person name="Shiraiwa Y."/>
            <person name="Soanes D.M."/>
            <person name="van der Giezen M."/>
            <person name="Wahlund T.M."/>
            <person name="Williams B."/>
            <person name="Wilson W."/>
            <person name="Wolfe G."/>
            <person name="Wurch L.L."/>
        </authorList>
    </citation>
    <scope>NUCLEOTIDE SEQUENCE</scope>
</reference>
<dbReference type="SUPFAM" id="SSF110221">
    <property type="entry name" value="AbfB domain"/>
    <property type="match status" value="1"/>
</dbReference>
<dbReference type="InterPro" id="IPR036195">
    <property type="entry name" value="AbfB_ABD_sf"/>
</dbReference>
<dbReference type="KEGG" id="ehx:EMIHUDRAFT_431720"/>
<dbReference type="HOGENOM" id="CLU_1809795_0_0_1"/>
<dbReference type="InterPro" id="IPR007934">
    <property type="entry name" value="AbfB_ABD"/>
</dbReference>
<dbReference type="EnsemblProtists" id="EOD41606">
    <property type="protein sequence ID" value="EOD41606"/>
    <property type="gene ID" value="EMIHUDRAFT_431720"/>
</dbReference>
<dbReference type="PaxDb" id="2903-EOD20305"/>
<dbReference type="STRING" id="2903.R1E0F6"/>
<evidence type="ECO:0000313" key="3">
    <source>
        <dbReference type="Proteomes" id="UP000013827"/>
    </source>
</evidence>